<dbReference type="RefSeq" id="WP_267534286.1">
    <property type="nucleotide sequence ID" value="NZ_JAPNKA010000001.1"/>
</dbReference>
<keyword evidence="3" id="KW-1185">Reference proteome</keyword>
<feature type="region of interest" description="Disordered" evidence="1">
    <location>
        <begin position="30"/>
        <end position="52"/>
    </location>
</feature>
<accession>A0ABT4A125</accession>
<gene>
    <name evidence="2" type="ORF">OV287_12660</name>
</gene>
<sequence length="283" mass="31683">MPTDLAIIRNALPTLEAELRQAYEALSELEELEDQERHGTSDQDGPSTKESIRWTKSRMASRAERLFRLILNVLEASGLPGTREKLQGEWAALVTDISEIEWMEELGVLNSPALTLLQDSLYGLKAIAGTSLSAPEEDALRRVETVLKSLPYIMAKRGKKINSEADVQEVLDESMNLMFEGKYESRPEVGGLVKGFTADGGVREQGIIIELKFARSAEDLKRCIEELAADIAGYRGSRDWKYFYAVLIMTEPLITEVKFEAELIRMDAKNWKGFALHLGRSGT</sequence>
<proteinExistence type="predicted"/>
<reference evidence="2 3" key="1">
    <citation type="submission" date="2022-11" db="EMBL/GenBank/DDBJ databases">
        <title>Minimal conservation of predation-associated metabolite biosynthetic gene clusters underscores biosynthetic potential of Myxococcota including descriptions for ten novel species: Archangium lansinium sp. nov., Myxococcus landrumus sp. nov., Nannocystis bai.</title>
        <authorList>
            <person name="Ahearne A."/>
            <person name="Stevens C."/>
            <person name="Phillips K."/>
        </authorList>
    </citation>
    <scope>NUCLEOTIDE SEQUENCE [LARGE SCALE GENOMIC DNA]</scope>
    <source>
        <strain evidence="2 3">MIWBW</strain>
    </source>
</reference>
<evidence type="ECO:0000313" key="3">
    <source>
        <dbReference type="Proteomes" id="UP001207654"/>
    </source>
</evidence>
<name>A0ABT4A125_9BACT</name>
<organism evidence="2 3">
    <name type="scientific">Archangium lansingense</name>
    <dbReference type="NCBI Taxonomy" id="2995310"/>
    <lineage>
        <taxon>Bacteria</taxon>
        <taxon>Pseudomonadati</taxon>
        <taxon>Myxococcota</taxon>
        <taxon>Myxococcia</taxon>
        <taxon>Myxococcales</taxon>
        <taxon>Cystobacterineae</taxon>
        <taxon>Archangiaceae</taxon>
        <taxon>Archangium</taxon>
    </lineage>
</organism>
<protein>
    <submittedName>
        <fullName evidence="2">Uncharacterized protein</fullName>
    </submittedName>
</protein>
<comment type="caution">
    <text evidence="2">The sequence shown here is derived from an EMBL/GenBank/DDBJ whole genome shotgun (WGS) entry which is preliminary data.</text>
</comment>
<dbReference type="Pfam" id="PF18742">
    <property type="entry name" value="DpnII-MboI"/>
    <property type="match status" value="1"/>
</dbReference>
<dbReference type="Proteomes" id="UP001207654">
    <property type="component" value="Unassembled WGS sequence"/>
</dbReference>
<dbReference type="EMBL" id="JAPNKA010000001">
    <property type="protein sequence ID" value="MCY1075348.1"/>
    <property type="molecule type" value="Genomic_DNA"/>
</dbReference>
<evidence type="ECO:0000313" key="2">
    <source>
        <dbReference type="EMBL" id="MCY1075348.1"/>
    </source>
</evidence>
<evidence type="ECO:0000256" key="1">
    <source>
        <dbReference type="SAM" id="MobiDB-lite"/>
    </source>
</evidence>